<reference evidence="2 3" key="1">
    <citation type="submission" date="2024-09" db="EMBL/GenBank/DDBJ databases">
        <authorList>
            <person name="Sun Q."/>
            <person name="Mori K."/>
        </authorList>
    </citation>
    <scope>NUCLEOTIDE SEQUENCE [LARGE SCALE GENOMIC DNA]</scope>
    <source>
        <strain evidence="2 3">CECT 8300</strain>
    </source>
</reference>
<dbReference type="EMBL" id="JBHMFA010000005">
    <property type="protein sequence ID" value="MFB9104846.1"/>
    <property type="molecule type" value="Genomic_DNA"/>
</dbReference>
<sequence>MHLTLPGHPEKSNAYPWSCSMPNPMLMAGTPFIGKDEVRKSMIQHAFKDKETAFIVNARAYQDVSEGFGTYLSSSFNPDALVINLSKEIMEVSDPKFMRVHLQRSGIEGLRVSKNWTEDEPYHRNIWHKASPYRKAVTEADRQLGRFVQYLKDNNKWENTVLIICSDNGQADEGWHDPYSPKSSVTPLLMVGPGIKKDATFEYCEIIDIAPTITNILNRKIPELSVGRVLSEAFISNQGTTPIVPENIKRLNKVLIEAHNLSEEKKALLTKYGFITIDDLGQWHTTPAGDNFNHFVIQQEKILEQVQ</sequence>
<comment type="caution">
    <text evidence="2">The sequence shown here is derived from an EMBL/GenBank/DDBJ whole genome shotgun (WGS) entry which is preliminary data.</text>
</comment>
<dbReference type="PANTHER" id="PTHR43108">
    <property type="entry name" value="N-ACETYLGLUCOSAMINE-6-SULFATASE FAMILY MEMBER"/>
    <property type="match status" value="1"/>
</dbReference>
<dbReference type="Proteomes" id="UP001589590">
    <property type="component" value="Unassembled WGS sequence"/>
</dbReference>
<dbReference type="PANTHER" id="PTHR43108:SF8">
    <property type="entry name" value="SD21168P"/>
    <property type="match status" value="1"/>
</dbReference>
<evidence type="ECO:0000313" key="2">
    <source>
        <dbReference type="EMBL" id="MFB9104846.1"/>
    </source>
</evidence>
<proteinExistence type="predicted"/>
<name>A0ABV5H021_9FLAO</name>
<evidence type="ECO:0000259" key="1">
    <source>
        <dbReference type="Pfam" id="PF00884"/>
    </source>
</evidence>
<dbReference type="Pfam" id="PF00884">
    <property type="entry name" value="Sulfatase"/>
    <property type="match status" value="1"/>
</dbReference>
<feature type="domain" description="Sulfatase N-terminal" evidence="1">
    <location>
        <begin position="75"/>
        <end position="215"/>
    </location>
</feature>
<dbReference type="InterPro" id="IPR017850">
    <property type="entry name" value="Alkaline_phosphatase_core_sf"/>
</dbReference>
<dbReference type="Gene3D" id="3.40.720.10">
    <property type="entry name" value="Alkaline Phosphatase, subunit A"/>
    <property type="match status" value="1"/>
</dbReference>
<keyword evidence="3" id="KW-1185">Reference proteome</keyword>
<gene>
    <name evidence="2" type="ORF">ACFFU1_08040</name>
</gene>
<dbReference type="InterPro" id="IPR000917">
    <property type="entry name" value="Sulfatase_N"/>
</dbReference>
<dbReference type="RefSeq" id="WP_290273178.1">
    <property type="nucleotide sequence ID" value="NZ_JAUFQP010000013.1"/>
</dbReference>
<accession>A0ABV5H021</accession>
<organism evidence="2 3">
    <name type="scientific">Algibacter miyuki</name>
    <dbReference type="NCBI Taxonomy" id="1306933"/>
    <lineage>
        <taxon>Bacteria</taxon>
        <taxon>Pseudomonadati</taxon>
        <taxon>Bacteroidota</taxon>
        <taxon>Flavobacteriia</taxon>
        <taxon>Flavobacteriales</taxon>
        <taxon>Flavobacteriaceae</taxon>
        <taxon>Algibacter</taxon>
    </lineage>
</organism>
<protein>
    <submittedName>
        <fullName evidence="2">Sulfatase-like hydrolase/transferase</fullName>
    </submittedName>
</protein>
<dbReference type="SUPFAM" id="SSF53649">
    <property type="entry name" value="Alkaline phosphatase-like"/>
    <property type="match status" value="1"/>
</dbReference>
<evidence type="ECO:0000313" key="3">
    <source>
        <dbReference type="Proteomes" id="UP001589590"/>
    </source>
</evidence>